<dbReference type="InterPro" id="IPR057291">
    <property type="entry name" value="CHX17_2nd"/>
</dbReference>
<dbReference type="InterPro" id="IPR038770">
    <property type="entry name" value="Na+/solute_symporter_sf"/>
</dbReference>
<protein>
    <submittedName>
        <fullName evidence="14">Uncharacterized protein</fullName>
    </submittedName>
</protein>
<keyword evidence="3" id="KW-0633">Potassium transport</keyword>
<keyword evidence="15" id="KW-1185">Reference proteome</keyword>
<evidence type="ECO:0000256" key="1">
    <source>
        <dbReference type="ARBA" id="ARBA00004141"/>
    </source>
</evidence>
<feature type="transmembrane region" description="Helical" evidence="10">
    <location>
        <begin position="192"/>
        <end position="212"/>
    </location>
</feature>
<evidence type="ECO:0000256" key="5">
    <source>
        <dbReference type="ARBA" id="ARBA00022958"/>
    </source>
</evidence>
<feature type="transmembrane region" description="Helical" evidence="10">
    <location>
        <begin position="374"/>
        <end position="395"/>
    </location>
</feature>
<evidence type="ECO:0000313" key="15">
    <source>
        <dbReference type="Proteomes" id="UP000323000"/>
    </source>
</evidence>
<dbReference type="Gene3D" id="1.20.1530.20">
    <property type="match status" value="1"/>
</dbReference>
<dbReference type="GO" id="GO:0012505">
    <property type="term" value="C:endomembrane system"/>
    <property type="evidence" value="ECO:0007669"/>
    <property type="project" value="TreeGrafter"/>
</dbReference>
<dbReference type="GO" id="GO:1902600">
    <property type="term" value="P:proton transmembrane transport"/>
    <property type="evidence" value="ECO:0007669"/>
    <property type="project" value="InterPro"/>
</dbReference>
<keyword evidence="8 10" id="KW-0472">Membrane</keyword>
<feature type="transmembrane region" description="Helical" evidence="10">
    <location>
        <begin position="161"/>
        <end position="180"/>
    </location>
</feature>
<comment type="subcellular location">
    <subcellularLocation>
        <location evidence="1">Membrane</location>
        <topology evidence="1">Multi-pass membrane protein</topology>
    </subcellularLocation>
</comment>
<keyword evidence="2" id="KW-0813">Transport</keyword>
<keyword evidence="7" id="KW-0406">Ion transport</keyword>
<feature type="transmembrane region" description="Helical" evidence="10">
    <location>
        <begin position="32"/>
        <end position="53"/>
    </location>
</feature>
<evidence type="ECO:0000256" key="2">
    <source>
        <dbReference type="ARBA" id="ARBA00022448"/>
    </source>
</evidence>
<evidence type="ECO:0000259" key="11">
    <source>
        <dbReference type="Pfam" id="PF00999"/>
    </source>
</evidence>
<feature type="domain" description="Cation/H+ exchanger transmembrane" evidence="11">
    <location>
        <begin position="43"/>
        <end position="426"/>
    </location>
</feature>
<dbReference type="Proteomes" id="UP000323000">
    <property type="component" value="Chromosome 13"/>
</dbReference>
<feature type="transmembrane region" description="Helical" evidence="10">
    <location>
        <begin position="317"/>
        <end position="335"/>
    </location>
</feature>
<comment type="similarity">
    <text evidence="9">Belongs to the monovalent cation:proton antiporter 2 (CPA2) transporter (TC 2.A.37) family. CHX (TC 2.A.37.4) subfamily.</text>
</comment>
<dbReference type="InterPro" id="IPR006153">
    <property type="entry name" value="Cation/H_exchanger_TM"/>
</dbReference>
<dbReference type="InterPro" id="IPR057290">
    <property type="entry name" value="CHX17_C"/>
</dbReference>
<evidence type="ECO:0000256" key="8">
    <source>
        <dbReference type="ARBA" id="ARBA00023136"/>
    </source>
</evidence>
<reference evidence="15" key="1">
    <citation type="journal article" date="2019" name="Gigascience">
        <title>De novo genome assembly of the endangered Acer yangbiense, a plant species with extremely small populations endemic to Yunnan Province, China.</title>
        <authorList>
            <person name="Yang J."/>
            <person name="Wariss H.M."/>
            <person name="Tao L."/>
            <person name="Zhang R."/>
            <person name="Yun Q."/>
            <person name="Hollingsworth P."/>
            <person name="Dao Z."/>
            <person name="Luo G."/>
            <person name="Guo H."/>
            <person name="Ma Y."/>
            <person name="Sun W."/>
        </authorList>
    </citation>
    <scope>NUCLEOTIDE SEQUENCE [LARGE SCALE GENOMIC DNA]</scope>
    <source>
        <strain evidence="15">cv. Malutang</strain>
    </source>
</reference>
<feature type="transmembrane region" description="Helical" evidence="10">
    <location>
        <begin position="96"/>
        <end position="114"/>
    </location>
</feature>
<gene>
    <name evidence="14" type="ORF">EZV62_027172</name>
</gene>
<dbReference type="GO" id="GO:0006885">
    <property type="term" value="P:regulation of pH"/>
    <property type="evidence" value="ECO:0007669"/>
    <property type="project" value="TreeGrafter"/>
</dbReference>
<dbReference type="GO" id="GO:0015297">
    <property type="term" value="F:antiporter activity"/>
    <property type="evidence" value="ECO:0007669"/>
    <property type="project" value="InterPro"/>
</dbReference>
<feature type="transmembrane region" description="Helical" evidence="10">
    <location>
        <begin position="126"/>
        <end position="146"/>
    </location>
</feature>
<feature type="transmembrane region" description="Helical" evidence="10">
    <location>
        <begin position="341"/>
        <end position="362"/>
    </location>
</feature>
<dbReference type="PANTHER" id="PTHR32468:SF68">
    <property type="entry name" value="CATION_H+ EXCHANGER DOMAIN-CONTAINING PROTEIN"/>
    <property type="match status" value="1"/>
</dbReference>
<dbReference type="PANTHER" id="PTHR32468">
    <property type="entry name" value="CATION/H + ANTIPORTER"/>
    <property type="match status" value="1"/>
</dbReference>
<name>A0A5C7GT23_9ROSI</name>
<feature type="domain" description="Cation/H(+) antiporter C-terminal" evidence="13">
    <location>
        <begin position="628"/>
        <end position="779"/>
    </location>
</feature>
<dbReference type="GO" id="GO:0016020">
    <property type="term" value="C:membrane"/>
    <property type="evidence" value="ECO:0007669"/>
    <property type="project" value="UniProtKB-SubCell"/>
</dbReference>
<dbReference type="OrthoDB" id="2687058at2759"/>
<evidence type="ECO:0000259" key="12">
    <source>
        <dbReference type="Pfam" id="PF23256"/>
    </source>
</evidence>
<feature type="transmembrane region" description="Helical" evidence="10">
    <location>
        <begin position="224"/>
        <end position="244"/>
    </location>
</feature>
<dbReference type="InterPro" id="IPR050794">
    <property type="entry name" value="CPA2_transporter"/>
</dbReference>
<evidence type="ECO:0000256" key="9">
    <source>
        <dbReference type="ARBA" id="ARBA00038341"/>
    </source>
</evidence>
<accession>A0A5C7GT23</accession>
<proteinExistence type="inferred from homology"/>
<evidence type="ECO:0000256" key="3">
    <source>
        <dbReference type="ARBA" id="ARBA00022538"/>
    </source>
</evidence>
<evidence type="ECO:0000256" key="7">
    <source>
        <dbReference type="ARBA" id="ARBA00023065"/>
    </source>
</evidence>
<organism evidence="14 15">
    <name type="scientific">Acer yangbiense</name>
    <dbReference type="NCBI Taxonomy" id="1000413"/>
    <lineage>
        <taxon>Eukaryota</taxon>
        <taxon>Viridiplantae</taxon>
        <taxon>Streptophyta</taxon>
        <taxon>Embryophyta</taxon>
        <taxon>Tracheophyta</taxon>
        <taxon>Spermatophyta</taxon>
        <taxon>Magnoliopsida</taxon>
        <taxon>eudicotyledons</taxon>
        <taxon>Gunneridae</taxon>
        <taxon>Pentapetalae</taxon>
        <taxon>rosids</taxon>
        <taxon>malvids</taxon>
        <taxon>Sapindales</taxon>
        <taxon>Sapindaceae</taxon>
        <taxon>Hippocastanoideae</taxon>
        <taxon>Acereae</taxon>
        <taxon>Acer</taxon>
    </lineage>
</organism>
<keyword evidence="4 10" id="KW-0812">Transmembrane</keyword>
<comment type="caution">
    <text evidence="14">The sequence shown here is derived from an EMBL/GenBank/DDBJ whole genome shotgun (WGS) entry which is preliminary data.</text>
</comment>
<dbReference type="Pfam" id="PF00999">
    <property type="entry name" value="Na_H_Exchanger"/>
    <property type="match status" value="1"/>
</dbReference>
<evidence type="ECO:0000256" key="4">
    <source>
        <dbReference type="ARBA" id="ARBA00022692"/>
    </source>
</evidence>
<evidence type="ECO:0000256" key="6">
    <source>
        <dbReference type="ARBA" id="ARBA00022989"/>
    </source>
</evidence>
<feature type="transmembrane region" description="Helical" evidence="10">
    <location>
        <begin position="265"/>
        <end position="282"/>
    </location>
</feature>
<dbReference type="Pfam" id="PF23256">
    <property type="entry name" value="CHX17_2nd"/>
    <property type="match status" value="1"/>
</dbReference>
<dbReference type="GO" id="GO:0006813">
    <property type="term" value="P:potassium ion transport"/>
    <property type="evidence" value="ECO:0007669"/>
    <property type="project" value="UniProtKB-KW"/>
</dbReference>
<dbReference type="Pfam" id="PF23259">
    <property type="entry name" value="CHX17_C"/>
    <property type="match status" value="1"/>
</dbReference>
<keyword evidence="6 10" id="KW-1133">Transmembrane helix</keyword>
<feature type="transmembrane region" description="Helical" evidence="10">
    <location>
        <begin position="60"/>
        <end position="76"/>
    </location>
</feature>
<feature type="transmembrane region" description="Helical" evidence="10">
    <location>
        <begin position="407"/>
        <end position="427"/>
    </location>
</feature>
<evidence type="ECO:0000313" key="14">
    <source>
        <dbReference type="EMBL" id="TXG47878.1"/>
    </source>
</evidence>
<evidence type="ECO:0000259" key="13">
    <source>
        <dbReference type="Pfam" id="PF23259"/>
    </source>
</evidence>
<keyword evidence="5" id="KW-0630">Potassium</keyword>
<feature type="domain" description="Cation/H(+) antiporter central" evidence="12">
    <location>
        <begin position="480"/>
        <end position="621"/>
    </location>
</feature>
<evidence type="ECO:0000256" key="10">
    <source>
        <dbReference type="SAM" id="Phobius"/>
    </source>
</evidence>
<sequence>MAMINASQACHVLNITTTNGIWHSQNPLVESLPLLITQFAIVIFFARFVFFILKPLHQPLFVTDILGGAVIGPSLLGMRPYFSRLFPLTTVMTLETVAYMALDFYIFFVGLEMDITSIRHADRRELSVATAGIVIPMSTGIGLFFLTGRLLNLTIDTSGCLFWGLTLTVTGFPVVARILLKLKLVHSDIGRMAMSTAIINDFCSWILVAILLPTRTTSPENALYAITATTAFILICICIVRPALVKIFHQTSCIEKNNNCNNYNEYYLCYVLIGVVLCSFVTDLCGTYSVIGAFVFGIIIPNKQLRSVVIERFQDFVSGIMLPLFFAICGMRINVHAVNNWLWAGLVVILLCVCKILTTYSVCFFTDLPSRDSFALGVLMNTKGILAVVVLNIGWDKKVLQVEEYTVMVVALVIMTSIVGPTISAMYKTSTRISKYEGRTIQRTKPNDELRILSCIHSIHNVSGMTNLLAISNATKNSPLSVFALQLVELTGRASPMLIVHSSGKTSISMYERSHNSDSNIIINAFENLETHNPVAFSVQSLTSLSPFITMHEDVCILAENRRVAFMILPFHKQAMLDDDVVLRDQASSDSSFHDVNMNILANAPCSVGILVGRELKHPHRDSNVYRVAMLFIGGPDDREALAYAWRMSGQKLVYLKVVRFLSRYNVKENKNLSPEVKREIKLDNEYVQEFRLKTVREQHVSYSEKVVDNGEETVAELRAMDQKMFDLYVVGRQVVESPVTAGLVDWNDNCQETGVIGDLLVSSTFVNGSVLVVQQYAGATASGDASVAWLNGSVSVHSVHNIEPL</sequence>
<dbReference type="EMBL" id="VAHF01000013">
    <property type="protein sequence ID" value="TXG47878.1"/>
    <property type="molecule type" value="Genomic_DNA"/>
</dbReference>
<dbReference type="AlphaFoldDB" id="A0A5C7GT23"/>